<keyword evidence="1" id="KW-0805">Transcription regulation</keyword>
<gene>
    <name evidence="5" type="ORF">ATC03_18190</name>
</gene>
<keyword evidence="3" id="KW-0804">Transcription</keyword>
<keyword evidence="6" id="KW-1185">Reference proteome</keyword>
<organism evidence="5 6">
    <name type="scientific">Agromyces aureus</name>
    <dbReference type="NCBI Taxonomy" id="453304"/>
    <lineage>
        <taxon>Bacteria</taxon>
        <taxon>Bacillati</taxon>
        <taxon>Actinomycetota</taxon>
        <taxon>Actinomycetes</taxon>
        <taxon>Micrococcales</taxon>
        <taxon>Microbacteriaceae</taxon>
        <taxon>Agromyces</taxon>
    </lineage>
</organism>
<dbReference type="SUPFAM" id="SSF46689">
    <property type="entry name" value="Homeodomain-like"/>
    <property type="match status" value="2"/>
</dbReference>
<dbReference type="PROSITE" id="PS01124">
    <property type="entry name" value="HTH_ARAC_FAMILY_2"/>
    <property type="match status" value="1"/>
</dbReference>
<dbReference type="STRING" id="453304.ATC03_18190"/>
<dbReference type="InterPro" id="IPR020449">
    <property type="entry name" value="Tscrpt_reg_AraC-type_HTH"/>
</dbReference>
<feature type="domain" description="HTH araC/xylS-type" evidence="4">
    <location>
        <begin position="213"/>
        <end position="314"/>
    </location>
</feature>
<reference evidence="5 6" key="1">
    <citation type="journal article" date="2016" name="Int. J. Syst. Evol. Microbiol.">
        <title>Agromyces aureus sp. nov., isolated from the rhizosphere of Salix caprea L. grown in a heavy-metal-contaminated soil.</title>
        <authorList>
            <person name="Corretto E."/>
            <person name="Antonielli L."/>
            <person name="Sessitsch A."/>
            <person name="Compant S."/>
            <person name="Gorfer M."/>
            <person name="Kuffner M."/>
            <person name="Brader G."/>
        </authorList>
    </citation>
    <scope>NUCLEOTIDE SEQUENCE [LARGE SCALE GENOMIC DNA]</scope>
    <source>
        <strain evidence="5 6">AR33</strain>
    </source>
</reference>
<dbReference type="Pfam" id="PF12833">
    <property type="entry name" value="HTH_18"/>
    <property type="match status" value="1"/>
</dbReference>
<name>A0A191WJA6_9MICO</name>
<dbReference type="PANTHER" id="PTHR46796">
    <property type="entry name" value="HTH-TYPE TRANSCRIPTIONAL ACTIVATOR RHAS-RELATED"/>
    <property type="match status" value="1"/>
</dbReference>
<accession>A0A191WJA6</accession>
<dbReference type="GO" id="GO:0043565">
    <property type="term" value="F:sequence-specific DNA binding"/>
    <property type="evidence" value="ECO:0007669"/>
    <property type="project" value="InterPro"/>
</dbReference>
<dbReference type="PRINTS" id="PR00032">
    <property type="entry name" value="HTHARAC"/>
</dbReference>
<evidence type="ECO:0000259" key="4">
    <source>
        <dbReference type="PROSITE" id="PS01124"/>
    </source>
</evidence>
<dbReference type="GO" id="GO:0003700">
    <property type="term" value="F:DNA-binding transcription factor activity"/>
    <property type="evidence" value="ECO:0007669"/>
    <property type="project" value="InterPro"/>
</dbReference>
<sequence length="322" mass="35201">MDATPWAGRDRVARVLQTLRMRGVFYCRSELTEPWGLEMPAVADSVSFHVPTVGSCWLSVDGAPPVELRAGDLALVPHGRGHEILSSPDIRRPPRVDLLPQHFVGPHYSVLEHGGGGRTTRLICGVVAFDDPAARELVRGLPRTLTVRGDDPVMASSIRDTLRLLADELTRSQPGAEAVATRLSDILVVQAIRAWLANEPAERDGWLRALQDDRIGSALEAMHADPGGDWSLERLARTATMSRSAFSARFTGIVGEAPMAYLTRWRMNLAANRLREDRATVAQVAADVGYQSEAAFTRAFARTIGVTPGVVRRRAQTEPDTD</sequence>
<dbReference type="OrthoDB" id="241790at2"/>
<evidence type="ECO:0000313" key="6">
    <source>
        <dbReference type="Proteomes" id="UP000078437"/>
    </source>
</evidence>
<evidence type="ECO:0000256" key="3">
    <source>
        <dbReference type="ARBA" id="ARBA00023163"/>
    </source>
</evidence>
<dbReference type="InterPro" id="IPR018062">
    <property type="entry name" value="HTH_AraC-typ_CS"/>
</dbReference>
<evidence type="ECO:0000256" key="1">
    <source>
        <dbReference type="ARBA" id="ARBA00023015"/>
    </source>
</evidence>
<evidence type="ECO:0000313" key="5">
    <source>
        <dbReference type="EMBL" id="ANJ28341.1"/>
    </source>
</evidence>
<keyword evidence="2" id="KW-0238">DNA-binding</keyword>
<protein>
    <submittedName>
        <fullName evidence="5">Cupin</fullName>
    </submittedName>
</protein>
<dbReference type="PROSITE" id="PS00041">
    <property type="entry name" value="HTH_ARAC_FAMILY_1"/>
    <property type="match status" value="1"/>
</dbReference>
<dbReference type="InterPro" id="IPR018060">
    <property type="entry name" value="HTH_AraC"/>
</dbReference>
<dbReference type="Gene3D" id="1.10.10.60">
    <property type="entry name" value="Homeodomain-like"/>
    <property type="match status" value="2"/>
</dbReference>
<dbReference type="KEGG" id="agy:ATC03_18190"/>
<dbReference type="AlphaFoldDB" id="A0A191WJA6"/>
<reference evidence="6" key="2">
    <citation type="submission" date="2016-01" db="EMBL/GenBank/DDBJ databases">
        <title>Complete genome sequence of Agromyces aureus AR33T and comparison with related organisms.</title>
        <authorList>
            <person name="Corretto E."/>
            <person name="Antonielli L."/>
            <person name="Sessitsch A."/>
            <person name="Brader G."/>
        </authorList>
    </citation>
    <scope>NUCLEOTIDE SEQUENCE [LARGE SCALE GENOMIC DNA]</scope>
    <source>
        <strain evidence="6">AR33</strain>
    </source>
</reference>
<dbReference type="Pfam" id="PF12852">
    <property type="entry name" value="Cupin_6"/>
    <property type="match status" value="1"/>
</dbReference>
<proteinExistence type="predicted"/>
<dbReference type="InterPro" id="IPR032783">
    <property type="entry name" value="AraC_lig"/>
</dbReference>
<dbReference type="EMBL" id="CP013979">
    <property type="protein sequence ID" value="ANJ28341.1"/>
    <property type="molecule type" value="Genomic_DNA"/>
</dbReference>
<dbReference type="PANTHER" id="PTHR46796:SF7">
    <property type="entry name" value="ARAC FAMILY TRANSCRIPTIONAL REGULATOR"/>
    <property type="match status" value="1"/>
</dbReference>
<evidence type="ECO:0000256" key="2">
    <source>
        <dbReference type="ARBA" id="ARBA00023125"/>
    </source>
</evidence>
<dbReference type="InterPro" id="IPR009057">
    <property type="entry name" value="Homeodomain-like_sf"/>
</dbReference>
<dbReference type="Proteomes" id="UP000078437">
    <property type="component" value="Chromosome"/>
</dbReference>
<dbReference type="InterPro" id="IPR050204">
    <property type="entry name" value="AraC_XylS_family_regulators"/>
</dbReference>
<dbReference type="RefSeq" id="WP_067880274.1">
    <property type="nucleotide sequence ID" value="NZ_CP013979.1"/>
</dbReference>
<dbReference type="SMART" id="SM00342">
    <property type="entry name" value="HTH_ARAC"/>
    <property type="match status" value="1"/>
</dbReference>